<evidence type="ECO:0000313" key="3">
    <source>
        <dbReference type="Proteomes" id="UP000297948"/>
    </source>
</evidence>
<comment type="caution">
    <text evidence="2">The sequence shown here is derived from an EMBL/GenBank/DDBJ whole genome shotgun (WGS) entry which is preliminary data.</text>
</comment>
<reference evidence="2 3" key="1">
    <citation type="submission" date="2019-03" db="EMBL/GenBank/DDBJ databases">
        <authorList>
            <person name="Gonzalez-Pimentel J.L."/>
        </authorList>
    </citation>
    <scope>NUCLEOTIDE SEQUENCE [LARGE SCALE GENOMIC DNA]</scope>
    <source>
        <strain evidence="2 3">JCM 31289</strain>
    </source>
</reference>
<dbReference type="AlphaFoldDB" id="A0A4Z0HE04"/>
<evidence type="ECO:0000313" key="2">
    <source>
        <dbReference type="EMBL" id="TGB16472.1"/>
    </source>
</evidence>
<dbReference type="EMBL" id="SRID01000028">
    <property type="protein sequence ID" value="TGB16472.1"/>
    <property type="molecule type" value="Genomic_DNA"/>
</dbReference>
<evidence type="ECO:0000259" key="1">
    <source>
        <dbReference type="Pfam" id="PF04149"/>
    </source>
</evidence>
<dbReference type="Proteomes" id="UP000297948">
    <property type="component" value="Unassembled WGS sequence"/>
</dbReference>
<gene>
    <name evidence="2" type="ORF">E4099_05360</name>
</gene>
<feature type="domain" description="DUF397" evidence="1">
    <location>
        <begin position="8"/>
        <end position="63"/>
    </location>
</feature>
<dbReference type="Pfam" id="PF04149">
    <property type="entry name" value="DUF397"/>
    <property type="match status" value="1"/>
</dbReference>
<organism evidence="2 3">
    <name type="scientific">Streptomyces palmae</name>
    <dbReference type="NCBI Taxonomy" id="1701085"/>
    <lineage>
        <taxon>Bacteria</taxon>
        <taxon>Bacillati</taxon>
        <taxon>Actinomycetota</taxon>
        <taxon>Actinomycetes</taxon>
        <taxon>Kitasatosporales</taxon>
        <taxon>Streptomycetaceae</taxon>
        <taxon>Streptomyces</taxon>
    </lineage>
</organism>
<dbReference type="OrthoDB" id="4570646at2"/>
<protein>
    <submittedName>
        <fullName evidence="2">DUF397 domain-containing protein</fullName>
    </submittedName>
</protein>
<accession>A0A4Z0HE04</accession>
<name>A0A4Z0HE04_9ACTN</name>
<sequence>MTTTDSPRWFKSSYSSNGGACVEVAANLVTARGVVPVRDSKDPDGPALAFSATAFASFVDAVKRGEFGAA</sequence>
<keyword evidence="3" id="KW-1185">Reference proteome</keyword>
<dbReference type="RefSeq" id="WP_135337768.1">
    <property type="nucleotide sequence ID" value="NZ_JBHLTX010000036.1"/>
</dbReference>
<dbReference type="InterPro" id="IPR007278">
    <property type="entry name" value="DUF397"/>
</dbReference>
<proteinExistence type="predicted"/>